<reference evidence="15" key="2">
    <citation type="submission" date="2025-09" db="UniProtKB">
        <authorList>
            <consortium name="Ensembl"/>
        </authorList>
    </citation>
    <scope>IDENTIFICATION</scope>
</reference>
<feature type="transmembrane region" description="Helical" evidence="13">
    <location>
        <begin position="181"/>
        <end position="211"/>
    </location>
</feature>
<evidence type="ECO:0000256" key="2">
    <source>
        <dbReference type="ARBA" id="ARBA00022543"/>
    </source>
</evidence>
<evidence type="ECO:0000259" key="14">
    <source>
        <dbReference type="PROSITE" id="PS50262"/>
    </source>
</evidence>
<evidence type="ECO:0000256" key="3">
    <source>
        <dbReference type="ARBA" id="ARBA00022606"/>
    </source>
</evidence>
<organism evidence="15 16">
    <name type="scientific">Varanus komodoensis</name>
    <name type="common">Komodo dragon</name>
    <dbReference type="NCBI Taxonomy" id="61221"/>
    <lineage>
        <taxon>Eukaryota</taxon>
        <taxon>Metazoa</taxon>
        <taxon>Chordata</taxon>
        <taxon>Craniata</taxon>
        <taxon>Vertebrata</taxon>
        <taxon>Euteleostomi</taxon>
        <taxon>Lepidosauria</taxon>
        <taxon>Squamata</taxon>
        <taxon>Bifurcata</taxon>
        <taxon>Unidentata</taxon>
        <taxon>Episquamata</taxon>
        <taxon>Toxicofera</taxon>
        <taxon>Anguimorpha</taxon>
        <taxon>Paleoanguimorpha</taxon>
        <taxon>Varanoidea</taxon>
        <taxon>Varanidae</taxon>
        <taxon>Varanus</taxon>
    </lineage>
</organism>
<dbReference type="Gene3D" id="1.20.1070.10">
    <property type="entry name" value="Rhodopsin 7-helix transmembrane proteins"/>
    <property type="match status" value="1"/>
</dbReference>
<evidence type="ECO:0000256" key="5">
    <source>
        <dbReference type="ARBA" id="ARBA00022925"/>
    </source>
</evidence>
<keyword evidence="5 13" id="KW-0681">Retinal protein</keyword>
<dbReference type="InterPro" id="IPR050125">
    <property type="entry name" value="GPCR_opsins"/>
</dbReference>
<dbReference type="GO" id="GO:0016020">
    <property type="term" value="C:membrane"/>
    <property type="evidence" value="ECO:0007669"/>
    <property type="project" value="UniProtKB-SubCell"/>
</dbReference>
<feature type="transmembrane region" description="Helical" evidence="13">
    <location>
        <begin position="57"/>
        <end position="77"/>
    </location>
</feature>
<evidence type="ECO:0000256" key="13">
    <source>
        <dbReference type="RuleBase" id="RU004951"/>
    </source>
</evidence>
<dbReference type="GO" id="GO:0009881">
    <property type="term" value="F:photoreceptor activity"/>
    <property type="evidence" value="ECO:0007669"/>
    <property type="project" value="UniProtKB-KW"/>
</dbReference>
<accession>A0A8D2KZ18</accession>
<comment type="similarity">
    <text evidence="13">Belongs to the G-protein coupled receptor 1 family. Opsin subfamily.</text>
</comment>
<sequence>TNTLKVWCVSHGSPTTEAAQSMTIIMATSCTLSVILNTTVIVVTIKYKQLRQPINYSLVNLAIADLGAALLGGSLNVETNAVGYYNLGRAGCVTEGFAMAFFGIVALCTIAVIAVDRAIVVGKPMGTLTFTTRKAMIGVAASWIWSLVWNTPPLFGWGGYQMEGVMTSCAPDWYNSDPINVSYIVCYFLFCFTIPFVMILVSYGYLLWTLPQRGSTTKAETQVAWMVIVMVMAFLICWLPYATFALVVVGNPEIYINPIIATVPMYMAKTSTFYNPIIYIFMNKQVRIQKYKISGTMLFCWFVRGLF</sequence>
<evidence type="ECO:0000256" key="4">
    <source>
        <dbReference type="ARBA" id="ARBA00022692"/>
    </source>
</evidence>
<feature type="transmembrane region" description="Helical" evidence="13">
    <location>
        <begin position="255"/>
        <end position="282"/>
    </location>
</feature>
<keyword evidence="12 13" id="KW-0807">Transducer</keyword>
<name>A0A8D2KZ18_VARKO</name>
<feature type="domain" description="G-protein coupled receptors family 1 profile" evidence="14">
    <location>
        <begin position="36"/>
        <end position="279"/>
    </location>
</feature>
<dbReference type="Proteomes" id="UP000694545">
    <property type="component" value="Unplaced"/>
</dbReference>
<dbReference type="GO" id="GO:0007601">
    <property type="term" value="P:visual perception"/>
    <property type="evidence" value="ECO:0007669"/>
    <property type="project" value="InterPro"/>
</dbReference>
<dbReference type="Ensembl" id="ENSVKKT00000014781.1">
    <property type="protein sequence ID" value="ENSVKKP00000014430.1"/>
    <property type="gene ID" value="ENSVKKG00000009807.1"/>
</dbReference>
<evidence type="ECO:0000313" key="16">
    <source>
        <dbReference type="Proteomes" id="UP000694545"/>
    </source>
</evidence>
<dbReference type="PANTHER" id="PTHR24240">
    <property type="entry name" value="OPSIN"/>
    <property type="match status" value="1"/>
</dbReference>
<evidence type="ECO:0000256" key="6">
    <source>
        <dbReference type="ARBA" id="ARBA00022989"/>
    </source>
</evidence>
<protein>
    <recommendedName>
        <fullName evidence="14">G-protein coupled receptors family 1 profile domain-containing protein</fullName>
    </recommendedName>
</protein>
<evidence type="ECO:0000256" key="1">
    <source>
        <dbReference type="ARBA" id="ARBA00004141"/>
    </source>
</evidence>
<dbReference type="OMA" id="GCVIEGF"/>
<feature type="transmembrane region" description="Helical" evidence="13">
    <location>
        <begin position="135"/>
        <end position="152"/>
    </location>
</feature>
<keyword evidence="16" id="KW-1185">Reference proteome</keyword>
<evidence type="ECO:0000256" key="12">
    <source>
        <dbReference type="ARBA" id="ARBA00023224"/>
    </source>
</evidence>
<keyword evidence="11 13" id="KW-0675">Receptor</keyword>
<comment type="subcellular location">
    <subcellularLocation>
        <location evidence="1 13">Membrane</location>
        <topology evidence="1 13">Multi-pass membrane protein</topology>
    </subcellularLocation>
</comment>
<keyword evidence="4 13" id="KW-0812">Transmembrane</keyword>
<evidence type="ECO:0000313" key="15">
    <source>
        <dbReference type="Ensembl" id="ENSVKKP00000014430.1"/>
    </source>
</evidence>
<dbReference type="InterPro" id="IPR017452">
    <property type="entry name" value="GPCR_Rhodpsn_7TM"/>
</dbReference>
<dbReference type="PROSITE" id="PS00238">
    <property type="entry name" value="OPSIN"/>
    <property type="match status" value="1"/>
</dbReference>
<dbReference type="InterPro" id="IPR027430">
    <property type="entry name" value="Retinal_BS"/>
</dbReference>
<evidence type="ECO:0000256" key="10">
    <source>
        <dbReference type="ARBA" id="ARBA00023157"/>
    </source>
</evidence>
<dbReference type="AlphaFoldDB" id="A0A8D2KZ18"/>
<dbReference type="GO" id="GO:0004930">
    <property type="term" value="F:G protein-coupled receptor activity"/>
    <property type="evidence" value="ECO:0007669"/>
    <property type="project" value="UniProtKB-KW"/>
</dbReference>
<dbReference type="Pfam" id="PF00001">
    <property type="entry name" value="7tm_1"/>
    <property type="match status" value="1"/>
</dbReference>
<reference evidence="15" key="1">
    <citation type="submission" date="2025-08" db="UniProtKB">
        <authorList>
            <consortium name="Ensembl"/>
        </authorList>
    </citation>
    <scope>IDENTIFICATION</scope>
</reference>
<dbReference type="PRINTS" id="PR00237">
    <property type="entry name" value="GPCRRHODOPSN"/>
</dbReference>
<dbReference type="InterPro" id="IPR001760">
    <property type="entry name" value="Opsin"/>
</dbReference>
<dbReference type="GO" id="GO:0007602">
    <property type="term" value="P:phototransduction"/>
    <property type="evidence" value="ECO:0007669"/>
    <property type="project" value="UniProtKB-KW"/>
</dbReference>
<dbReference type="InterPro" id="IPR000276">
    <property type="entry name" value="GPCR_Rhodpsn"/>
</dbReference>
<keyword evidence="3 13" id="KW-0716">Sensory transduction</keyword>
<evidence type="ECO:0000256" key="9">
    <source>
        <dbReference type="ARBA" id="ARBA00023136"/>
    </source>
</evidence>
<keyword evidence="10" id="KW-1015">Disulfide bond</keyword>
<keyword evidence="7 13" id="KW-0157">Chromophore</keyword>
<feature type="transmembrane region" description="Helical" evidence="13">
    <location>
        <begin position="223"/>
        <end position="249"/>
    </location>
</feature>
<evidence type="ECO:0000256" key="7">
    <source>
        <dbReference type="ARBA" id="ARBA00022991"/>
    </source>
</evidence>
<feature type="transmembrane region" description="Helical" evidence="13">
    <location>
        <begin position="97"/>
        <end position="115"/>
    </location>
</feature>
<keyword evidence="6 13" id="KW-1133">Transmembrane helix</keyword>
<feature type="transmembrane region" description="Helical" evidence="13">
    <location>
        <begin position="24"/>
        <end position="45"/>
    </location>
</feature>
<keyword evidence="8 13" id="KW-0297">G-protein coupled receptor</keyword>
<dbReference type="SUPFAM" id="SSF81321">
    <property type="entry name" value="Family A G protein-coupled receptor-like"/>
    <property type="match status" value="1"/>
</dbReference>
<dbReference type="PROSITE" id="PS50262">
    <property type="entry name" value="G_PROTEIN_RECEP_F1_2"/>
    <property type="match status" value="1"/>
</dbReference>
<proteinExistence type="inferred from homology"/>
<evidence type="ECO:0000256" key="11">
    <source>
        <dbReference type="ARBA" id="ARBA00023170"/>
    </source>
</evidence>
<keyword evidence="2 13" id="KW-0600">Photoreceptor protein</keyword>
<dbReference type="PRINTS" id="PR00238">
    <property type="entry name" value="OPSIN"/>
</dbReference>
<keyword evidence="9 13" id="KW-0472">Membrane</keyword>
<evidence type="ECO:0000256" key="8">
    <source>
        <dbReference type="ARBA" id="ARBA00023040"/>
    </source>
</evidence>